<keyword evidence="1" id="KW-0472">Membrane</keyword>
<gene>
    <name evidence="2" type="ORF">U9M48_025205</name>
</gene>
<organism evidence="2 3">
    <name type="scientific">Paspalum notatum var. saurae</name>
    <dbReference type="NCBI Taxonomy" id="547442"/>
    <lineage>
        <taxon>Eukaryota</taxon>
        <taxon>Viridiplantae</taxon>
        <taxon>Streptophyta</taxon>
        <taxon>Embryophyta</taxon>
        <taxon>Tracheophyta</taxon>
        <taxon>Spermatophyta</taxon>
        <taxon>Magnoliopsida</taxon>
        <taxon>Liliopsida</taxon>
        <taxon>Poales</taxon>
        <taxon>Poaceae</taxon>
        <taxon>PACMAD clade</taxon>
        <taxon>Panicoideae</taxon>
        <taxon>Andropogonodae</taxon>
        <taxon>Paspaleae</taxon>
        <taxon>Paspalinae</taxon>
        <taxon>Paspalum</taxon>
    </lineage>
</organism>
<reference evidence="2 3" key="1">
    <citation type="submission" date="2024-02" db="EMBL/GenBank/DDBJ databases">
        <title>High-quality chromosome-scale genome assembly of Pensacola bahiagrass (Paspalum notatum Flugge var. saurae).</title>
        <authorList>
            <person name="Vega J.M."/>
            <person name="Podio M."/>
            <person name="Orjuela J."/>
            <person name="Siena L.A."/>
            <person name="Pessino S.C."/>
            <person name="Combes M.C."/>
            <person name="Mariac C."/>
            <person name="Albertini E."/>
            <person name="Pupilli F."/>
            <person name="Ortiz J.P.A."/>
            <person name="Leblanc O."/>
        </authorList>
    </citation>
    <scope>NUCLEOTIDE SEQUENCE [LARGE SCALE GENOMIC DNA]</scope>
    <source>
        <strain evidence="2">R1</strain>
        <tissue evidence="2">Leaf</tissue>
    </source>
</reference>
<keyword evidence="1" id="KW-1133">Transmembrane helix</keyword>
<evidence type="ECO:0000313" key="2">
    <source>
        <dbReference type="EMBL" id="WVZ77325.1"/>
    </source>
</evidence>
<name>A0AAQ3TPM1_PASNO</name>
<proteinExistence type="predicted"/>
<accession>A0AAQ3TPM1</accession>
<protein>
    <submittedName>
        <fullName evidence="2">Uncharacterized protein</fullName>
    </submittedName>
</protein>
<evidence type="ECO:0000313" key="3">
    <source>
        <dbReference type="Proteomes" id="UP001341281"/>
    </source>
</evidence>
<dbReference type="EMBL" id="CP144749">
    <property type="protein sequence ID" value="WVZ77325.1"/>
    <property type="molecule type" value="Genomic_DNA"/>
</dbReference>
<keyword evidence="1" id="KW-0812">Transmembrane</keyword>
<dbReference type="Proteomes" id="UP001341281">
    <property type="component" value="Chromosome 05"/>
</dbReference>
<sequence length="93" mass="10768">MHDQLNLHNYYSWNQPLRLGVPSVKQSMLILVHCAYGCFACIASFHIILYSCIAMRYSSCICTCIHIIHIRLLTTVISRAGVWFSIKMKTVYR</sequence>
<keyword evidence="3" id="KW-1185">Reference proteome</keyword>
<evidence type="ECO:0000256" key="1">
    <source>
        <dbReference type="SAM" id="Phobius"/>
    </source>
</evidence>
<dbReference type="AlphaFoldDB" id="A0AAQ3TPM1"/>
<feature type="transmembrane region" description="Helical" evidence="1">
    <location>
        <begin position="28"/>
        <end position="49"/>
    </location>
</feature>